<dbReference type="Pfam" id="PF00629">
    <property type="entry name" value="MAM"/>
    <property type="match status" value="2"/>
</dbReference>
<dbReference type="GO" id="GO:0016020">
    <property type="term" value="C:membrane"/>
    <property type="evidence" value="ECO:0007669"/>
    <property type="project" value="InterPro"/>
</dbReference>
<dbReference type="EMBL" id="MU827325">
    <property type="protein sequence ID" value="KAJ7356100.1"/>
    <property type="molecule type" value="Genomic_DNA"/>
</dbReference>
<keyword evidence="3" id="KW-1185">Reference proteome</keyword>
<dbReference type="PROSITE" id="PS50060">
    <property type="entry name" value="MAM_2"/>
    <property type="match status" value="2"/>
</dbReference>
<dbReference type="Proteomes" id="UP001163046">
    <property type="component" value="Unassembled WGS sequence"/>
</dbReference>
<dbReference type="PANTHER" id="PTHR23282:SF146">
    <property type="entry name" value="RT07201P-RELATED"/>
    <property type="match status" value="1"/>
</dbReference>
<protein>
    <recommendedName>
        <fullName evidence="1">MAM domain-containing protein</fullName>
    </recommendedName>
</protein>
<evidence type="ECO:0000313" key="3">
    <source>
        <dbReference type="Proteomes" id="UP001163046"/>
    </source>
</evidence>
<reference evidence="2" key="1">
    <citation type="submission" date="2023-01" db="EMBL/GenBank/DDBJ databases">
        <title>Genome assembly of the deep-sea coral Lophelia pertusa.</title>
        <authorList>
            <person name="Herrera S."/>
            <person name="Cordes E."/>
        </authorList>
    </citation>
    <scope>NUCLEOTIDE SEQUENCE</scope>
    <source>
        <strain evidence="2">USNM1676648</strain>
        <tissue evidence="2">Polyp</tissue>
    </source>
</reference>
<dbReference type="SUPFAM" id="SSF49265">
    <property type="entry name" value="Fibronectin type III"/>
    <property type="match status" value="1"/>
</dbReference>
<dbReference type="InterPro" id="IPR013783">
    <property type="entry name" value="Ig-like_fold"/>
</dbReference>
<organism evidence="2 3">
    <name type="scientific">Desmophyllum pertusum</name>
    <dbReference type="NCBI Taxonomy" id="174260"/>
    <lineage>
        <taxon>Eukaryota</taxon>
        <taxon>Metazoa</taxon>
        <taxon>Cnidaria</taxon>
        <taxon>Anthozoa</taxon>
        <taxon>Hexacorallia</taxon>
        <taxon>Scleractinia</taxon>
        <taxon>Caryophylliina</taxon>
        <taxon>Caryophylliidae</taxon>
        <taxon>Desmophyllum</taxon>
    </lineage>
</organism>
<evidence type="ECO:0000313" key="2">
    <source>
        <dbReference type="EMBL" id="KAJ7356100.1"/>
    </source>
</evidence>
<feature type="non-terminal residue" evidence="2">
    <location>
        <position position="470"/>
    </location>
</feature>
<dbReference type="OrthoDB" id="5962238at2759"/>
<accession>A0A9W9YKX5</accession>
<comment type="caution">
    <text evidence="2">The sequence shown here is derived from an EMBL/GenBank/DDBJ whole genome shotgun (WGS) entry which is preliminary data.</text>
</comment>
<dbReference type="PANTHER" id="PTHR23282">
    <property type="entry name" value="APICAL ENDOSOMAL GLYCOPROTEIN PRECURSOR"/>
    <property type="match status" value="1"/>
</dbReference>
<dbReference type="SMART" id="SM00137">
    <property type="entry name" value="MAM"/>
    <property type="match status" value="1"/>
</dbReference>
<evidence type="ECO:0000259" key="1">
    <source>
        <dbReference type="PROSITE" id="PS50060"/>
    </source>
</evidence>
<dbReference type="AlphaFoldDB" id="A0A9W9YKX5"/>
<proteinExistence type="predicted"/>
<dbReference type="CDD" id="cd06263">
    <property type="entry name" value="MAM"/>
    <property type="match status" value="2"/>
</dbReference>
<dbReference type="InterPro" id="IPR003961">
    <property type="entry name" value="FN3_dom"/>
</dbReference>
<dbReference type="Pfam" id="PF00041">
    <property type="entry name" value="fn3"/>
    <property type="match status" value="1"/>
</dbReference>
<sequence length="470" mass="51836">KYMYIEASSPRVFGDNAKLEYSVSSSDVGKLSCLTFYYHMYGNDINTLIVFNGNSTVFNKTGNQGKAWFKANITMTLQSRVTFEGIIGTNYRGDIAIDDASITAGISCQACDFDDGLCPGWRQNYNQDVFNWTNRYGSTISSGTGPTSGHGGSGKYMYIEASLPGVFGDNAKLEYSVSSSDVGKLSCLTFYYHMYGNGINTLNVFNGNSTVFNKTGNQGKAWFKANITMTLQSRVTFEGIIGTNFMGDIAIDDASITAGICQVCPVNVTQSFGKLDIRYTSQFNPHCNWVIAHDGIARQTVAIVWIRQIDFYSNCEYIKIFDGNGTEVFALHGLVSSFHDSFREISFGEFKNITIQVSLTNRWSNVKIDFGTLNQGLDSAILVSGWNVTILNAAYNNFTLQWTKLDKSFYVIEVKRIKGTLLGIETVPGNVTTTNIKGMSPSTKYRVVIYGVDGIGQPYKSLESVVATDK</sequence>
<feature type="domain" description="MAM" evidence="1">
    <location>
        <begin position="109"/>
        <end position="263"/>
    </location>
</feature>
<dbReference type="Gene3D" id="2.60.40.10">
    <property type="entry name" value="Immunoglobulins"/>
    <property type="match status" value="1"/>
</dbReference>
<feature type="non-terminal residue" evidence="2">
    <location>
        <position position="1"/>
    </location>
</feature>
<dbReference type="Gene3D" id="2.60.120.200">
    <property type="match status" value="2"/>
</dbReference>
<name>A0A9W9YKX5_9CNID</name>
<dbReference type="InterPro" id="IPR000998">
    <property type="entry name" value="MAM_dom"/>
</dbReference>
<dbReference type="InterPro" id="IPR051560">
    <property type="entry name" value="MAM_domain-containing"/>
</dbReference>
<gene>
    <name evidence="2" type="ORF">OS493_027028</name>
</gene>
<dbReference type="InterPro" id="IPR013320">
    <property type="entry name" value="ConA-like_dom_sf"/>
</dbReference>
<dbReference type="CDD" id="cd00063">
    <property type="entry name" value="FN3"/>
    <property type="match status" value="1"/>
</dbReference>
<dbReference type="InterPro" id="IPR036116">
    <property type="entry name" value="FN3_sf"/>
</dbReference>
<feature type="domain" description="MAM" evidence="1">
    <location>
        <begin position="1"/>
        <end position="110"/>
    </location>
</feature>
<dbReference type="SUPFAM" id="SSF49899">
    <property type="entry name" value="Concanavalin A-like lectins/glucanases"/>
    <property type="match status" value="2"/>
</dbReference>